<feature type="transmembrane region" description="Helical" evidence="1">
    <location>
        <begin position="21"/>
        <end position="40"/>
    </location>
</feature>
<protein>
    <recommendedName>
        <fullName evidence="4">Amine oxidase domain-containing protein</fullName>
    </recommendedName>
</protein>
<dbReference type="InterPro" id="IPR050464">
    <property type="entry name" value="Zeta_carotene_desat/Oxidored"/>
</dbReference>
<evidence type="ECO:0000313" key="2">
    <source>
        <dbReference type="EMBL" id="EGF84009.1"/>
    </source>
</evidence>
<dbReference type="InParanoid" id="F4NUE4"/>
<evidence type="ECO:0000256" key="1">
    <source>
        <dbReference type="SAM" id="Phobius"/>
    </source>
</evidence>
<dbReference type="Proteomes" id="UP000007241">
    <property type="component" value="Unassembled WGS sequence"/>
</dbReference>
<keyword evidence="1" id="KW-0472">Membrane</keyword>
<dbReference type="AlphaFoldDB" id="F4NUE4"/>
<evidence type="ECO:0008006" key="4">
    <source>
        <dbReference type="Google" id="ProtNLM"/>
    </source>
</evidence>
<name>F4NUE4_BATDJ</name>
<dbReference type="OMA" id="GCNELPV"/>
<dbReference type="SUPFAM" id="SSF51905">
    <property type="entry name" value="FAD/NAD(P)-binding domain"/>
    <property type="match status" value="2"/>
</dbReference>
<proteinExistence type="predicted"/>
<dbReference type="OrthoDB" id="438553at2759"/>
<keyword evidence="3" id="KW-1185">Reference proteome</keyword>
<reference evidence="2 3" key="1">
    <citation type="submission" date="2009-12" db="EMBL/GenBank/DDBJ databases">
        <title>The draft genome of Batrachochytrium dendrobatidis.</title>
        <authorList>
            <consortium name="US DOE Joint Genome Institute (JGI-PGF)"/>
            <person name="Kuo A."/>
            <person name="Salamov A."/>
            <person name="Schmutz J."/>
            <person name="Lucas S."/>
            <person name="Pitluck S."/>
            <person name="Rosenblum E."/>
            <person name="Stajich J."/>
            <person name="Eisen M."/>
            <person name="Grigoriev I.V."/>
        </authorList>
    </citation>
    <scope>NUCLEOTIDE SEQUENCE [LARGE SCALE GENOMIC DNA]</scope>
    <source>
        <strain evidence="3">JAM81 / FGSC 10211</strain>
    </source>
</reference>
<gene>
    <name evidence="2" type="ORF">BATDEDRAFT_36414</name>
</gene>
<evidence type="ECO:0000313" key="3">
    <source>
        <dbReference type="Proteomes" id="UP000007241"/>
    </source>
</evidence>
<dbReference type="EMBL" id="GL882879">
    <property type="protein sequence ID" value="EGF84009.1"/>
    <property type="molecule type" value="Genomic_DNA"/>
</dbReference>
<dbReference type="Pfam" id="PF13450">
    <property type="entry name" value="NAD_binding_8"/>
    <property type="match status" value="1"/>
</dbReference>
<accession>F4NUE4</accession>
<keyword evidence="1" id="KW-1133">Transmembrane helix</keyword>
<dbReference type="InterPro" id="IPR036188">
    <property type="entry name" value="FAD/NAD-bd_sf"/>
</dbReference>
<dbReference type="RefSeq" id="XP_006675856.1">
    <property type="nucleotide sequence ID" value="XM_006675793.1"/>
</dbReference>
<sequence>MKYAQTHSRLCRYYSTNSSKLNKVVICGGGIAGLSAAWFLKQYRPHLAITVIEQHSHLGGWVHSNRLTSGYGLTTELTRVHHKPIKKPYPVIKHLVEIGPRTLRPSGIVGASTLEMIYSLGLSDTIMTVSKTSPAAKNRFIYYKNALNQLPATLFGMLTSKQPILKGMLKSLIKEPFQPKRSIQNTLDSVNDETIESFVVRRLDLPSTFFGKWSNLLDPSQQVFLQVLLD</sequence>
<dbReference type="GeneID" id="18241078"/>
<dbReference type="Gene3D" id="3.50.50.60">
    <property type="entry name" value="FAD/NAD(P)-binding domain"/>
    <property type="match status" value="1"/>
</dbReference>
<dbReference type="HOGENOM" id="CLU_1204580_0_0_1"/>
<organism evidence="2 3">
    <name type="scientific">Batrachochytrium dendrobatidis (strain JAM81 / FGSC 10211)</name>
    <name type="common">Frog chytrid fungus</name>
    <dbReference type="NCBI Taxonomy" id="684364"/>
    <lineage>
        <taxon>Eukaryota</taxon>
        <taxon>Fungi</taxon>
        <taxon>Fungi incertae sedis</taxon>
        <taxon>Chytridiomycota</taxon>
        <taxon>Chytridiomycota incertae sedis</taxon>
        <taxon>Chytridiomycetes</taxon>
        <taxon>Rhizophydiales</taxon>
        <taxon>Rhizophydiales incertae sedis</taxon>
        <taxon>Batrachochytrium</taxon>
    </lineage>
</organism>
<keyword evidence="1" id="KW-0812">Transmembrane</keyword>
<dbReference type="STRING" id="684364.F4NUE4"/>
<dbReference type="PANTHER" id="PTHR42923">
    <property type="entry name" value="PROTOPORPHYRINOGEN OXIDASE"/>
    <property type="match status" value="1"/>
</dbReference>
<dbReference type="PANTHER" id="PTHR42923:SF3">
    <property type="entry name" value="PROTOPORPHYRINOGEN OXIDASE"/>
    <property type="match status" value="1"/>
</dbReference>